<organism evidence="1 2">
    <name type="scientific">Empedobacter brevis NBRC 14943 = ATCC 43319</name>
    <dbReference type="NCBI Taxonomy" id="1218108"/>
    <lineage>
        <taxon>Bacteria</taxon>
        <taxon>Pseudomonadati</taxon>
        <taxon>Bacteroidota</taxon>
        <taxon>Flavobacteriia</taxon>
        <taxon>Flavobacteriales</taxon>
        <taxon>Weeksellaceae</taxon>
        <taxon>Empedobacter</taxon>
    </lineage>
</organism>
<proteinExistence type="predicted"/>
<dbReference type="AlphaFoldDB" id="A0A511ND41"/>
<dbReference type="EMBL" id="BJXC01000002">
    <property type="protein sequence ID" value="GEM50734.1"/>
    <property type="molecule type" value="Genomic_DNA"/>
</dbReference>
<dbReference type="STRING" id="1218108.GCA_000382425_00474"/>
<dbReference type="PANTHER" id="PTHR36166:SF1">
    <property type="entry name" value="SRPBCC DOMAIN-CONTAINING PROTEIN"/>
    <property type="match status" value="1"/>
</dbReference>
<comment type="caution">
    <text evidence="1">The sequence shown here is derived from an EMBL/GenBank/DDBJ whole genome shotgun (WGS) entry which is preliminary data.</text>
</comment>
<evidence type="ECO:0008006" key="3">
    <source>
        <dbReference type="Google" id="ProtNLM"/>
    </source>
</evidence>
<sequence>MTKEIKTEITINVNPEKVWEILINQKEYTNWNPFIKKLEGKLKVGERLKVIIQPENSSKMTFKPIVLAYESYKILKWKGKFLIDGLFDGTHIFELIDNKNGTTNFKQSEVFDGILVRFFNLDNTKKGFEKMNNELKKRCEK</sequence>
<dbReference type="SUPFAM" id="SSF55961">
    <property type="entry name" value="Bet v1-like"/>
    <property type="match status" value="1"/>
</dbReference>
<dbReference type="Gene3D" id="3.30.530.20">
    <property type="match status" value="1"/>
</dbReference>
<dbReference type="OrthoDB" id="191189at2"/>
<accession>A0A511ND41</accession>
<evidence type="ECO:0000313" key="2">
    <source>
        <dbReference type="Proteomes" id="UP000321245"/>
    </source>
</evidence>
<dbReference type="RefSeq" id="WP_019973982.1">
    <property type="nucleotide sequence ID" value="NZ_BJXC01000002.1"/>
</dbReference>
<evidence type="ECO:0000313" key="1">
    <source>
        <dbReference type="EMBL" id="GEM50734.1"/>
    </source>
</evidence>
<keyword evidence="2" id="KW-1185">Reference proteome</keyword>
<dbReference type="Proteomes" id="UP000321245">
    <property type="component" value="Unassembled WGS sequence"/>
</dbReference>
<dbReference type="Pfam" id="PF10604">
    <property type="entry name" value="Polyketide_cyc2"/>
    <property type="match status" value="1"/>
</dbReference>
<reference evidence="1 2" key="1">
    <citation type="submission" date="2019-07" db="EMBL/GenBank/DDBJ databases">
        <title>Whole genome shotgun sequence of Empedobacter brevis NBRC 14943.</title>
        <authorList>
            <person name="Hosoyama A."/>
            <person name="Uohara A."/>
            <person name="Ohji S."/>
            <person name="Ichikawa N."/>
        </authorList>
    </citation>
    <scope>NUCLEOTIDE SEQUENCE [LARGE SCALE GENOMIC DNA]</scope>
    <source>
        <strain evidence="1 2">NBRC 14943</strain>
    </source>
</reference>
<gene>
    <name evidence="1" type="ORF">EB1_05240</name>
</gene>
<dbReference type="GeneID" id="84648750"/>
<dbReference type="InterPro" id="IPR019587">
    <property type="entry name" value="Polyketide_cyclase/dehydratase"/>
</dbReference>
<dbReference type="InterPro" id="IPR023393">
    <property type="entry name" value="START-like_dom_sf"/>
</dbReference>
<dbReference type="CDD" id="cd07822">
    <property type="entry name" value="SRPBCC_4"/>
    <property type="match status" value="1"/>
</dbReference>
<dbReference type="PANTHER" id="PTHR36166">
    <property type="entry name" value="CHROMOSOME 9, WHOLE GENOME SHOTGUN SEQUENCE"/>
    <property type="match status" value="1"/>
</dbReference>
<name>A0A511ND41_9FLAO</name>
<protein>
    <recommendedName>
        <fullName evidence="3">Polyketide cyclase</fullName>
    </recommendedName>
</protein>